<dbReference type="Proteomes" id="UP000011135">
    <property type="component" value="Unassembled WGS sequence"/>
</dbReference>
<dbReference type="EMBL" id="AMZN01000097">
    <property type="protein sequence ID" value="ELR68686.1"/>
    <property type="molecule type" value="Genomic_DNA"/>
</dbReference>
<name>L8JIH9_9BACT</name>
<comment type="caution">
    <text evidence="1">The sequence shown here is derived from an EMBL/GenBank/DDBJ whole genome shotgun (WGS) entry which is preliminary data.</text>
</comment>
<reference evidence="1 2" key="1">
    <citation type="submission" date="2012-12" db="EMBL/GenBank/DDBJ databases">
        <title>Genome assembly of Fulvivirga imtechensis AK7.</title>
        <authorList>
            <person name="Nupur N."/>
            <person name="Khatri I."/>
            <person name="Kumar R."/>
            <person name="Subramanian S."/>
            <person name="Pinnaka A."/>
        </authorList>
    </citation>
    <scope>NUCLEOTIDE SEQUENCE [LARGE SCALE GENOMIC DNA]</scope>
    <source>
        <strain evidence="1 2">AK7</strain>
    </source>
</reference>
<protein>
    <submittedName>
        <fullName evidence="1">Uncharacterized protein</fullName>
    </submittedName>
</protein>
<dbReference type="AlphaFoldDB" id="L8JIH9"/>
<evidence type="ECO:0000313" key="1">
    <source>
        <dbReference type="EMBL" id="ELR68686.1"/>
    </source>
</evidence>
<sequence>MSKFIYGIRLTVKMLVILRLELEITYMAIIQRMLMEMGLIL</sequence>
<evidence type="ECO:0000313" key="2">
    <source>
        <dbReference type="Proteomes" id="UP000011135"/>
    </source>
</evidence>
<proteinExistence type="predicted"/>
<accession>L8JIH9</accession>
<organism evidence="1 2">
    <name type="scientific">Fulvivirga imtechensis AK7</name>
    <dbReference type="NCBI Taxonomy" id="1237149"/>
    <lineage>
        <taxon>Bacteria</taxon>
        <taxon>Pseudomonadati</taxon>
        <taxon>Bacteroidota</taxon>
        <taxon>Cytophagia</taxon>
        <taxon>Cytophagales</taxon>
        <taxon>Fulvivirgaceae</taxon>
        <taxon>Fulvivirga</taxon>
    </lineage>
</organism>
<gene>
    <name evidence="1" type="ORF">C900_05926</name>
</gene>
<keyword evidence="2" id="KW-1185">Reference proteome</keyword>